<proteinExistence type="predicted"/>
<protein>
    <submittedName>
        <fullName evidence="2">Uncharacterized protein</fullName>
    </submittedName>
</protein>
<feature type="compositionally biased region" description="Low complexity" evidence="1">
    <location>
        <begin position="267"/>
        <end position="276"/>
    </location>
</feature>
<evidence type="ECO:0000313" key="2">
    <source>
        <dbReference type="EMBL" id="CAI2369562.1"/>
    </source>
</evidence>
<feature type="compositionally biased region" description="Basic residues" evidence="1">
    <location>
        <begin position="156"/>
        <end position="166"/>
    </location>
</feature>
<feature type="region of interest" description="Disordered" evidence="1">
    <location>
        <begin position="78"/>
        <end position="166"/>
    </location>
</feature>
<organism evidence="2 3">
    <name type="scientific">Euplotes crassus</name>
    <dbReference type="NCBI Taxonomy" id="5936"/>
    <lineage>
        <taxon>Eukaryota</taxon>
        <taxon>Sar</taxon>
        <taxon>Alveolata</taxon>
        <taxon>Ciliophora</taxon>
        <taxon>Intramacronucleata</taxon>
        <taxon>Spirotrichea</taxon>
        <taxon>Hypotrichia</taxon>
        <taxon>Euplotida</taxon>
        <taxon>Euplotidae</taxon>
        <taxon>Moneuplotes</taxon>
    </lineage>
</organism>
<name>A0AAD1UMG2_EUPCR</name>
<accession>A0AAD1UMG2</accession>
<dbReference type="EMBL" id="CAMPGE010010716">
    <property type="protein sequence ID" value="CAI2369562.1"/>
    <property type="molecule type" value="Genomic_DNA"/>
</dbReference>
<comment type="caution">
    <text evidence="2">The sequence shown here is derived from an EMBL/GenBank/DDBJ whole genome shotgun (WGS) entry which is preliminary data.</text>
</comment>
<dbReference type="AlphaFoldDB" id="A0AAD1UMG2"/>
<gene>
    <name evidence="2" type="ORF">ECRASSUSDP1_LOCUS10864</name>
</gene>
<evidence type="ECO:0000256" key="1">
    <source>
        <dbReference type="SAM" id="MobiDB-lite"/>
    </source>
</evidence>
<feature type="compositionally biased region" description="Basic residues" evidence="1">
    <location>
        <begin position="109"/>
        <end position="131"/>
    </location>
</feature>
<sequence length="367" mass="42681">MYRGYLSEMSSRKMFKQLINSMMDEEGDKYSPHFDEYQVYHNPQDTQLYHNNDISIKQSYSPGDGFADKAQKLLLKEENSSFPTPSSPTSQEISFLNDSFGSNPNLASTKKRTGRKKKLKKKKKKIMKKSSKSPIRTKTPSRHKSRSGSNSLRGTIQKRNKSKERSVLTKKFKVSKKAFLTKAKPESQYFQYSPRMGNGMIDSEIKRWDQLYTMSFEKSQERMSKYLKNIEKKKKNELKNCTFQPNLTLRDPTKLRRTRNKIPSGRFKSSLTPTFKSKSKSKSFLDPNTELQASPKKRKKRRRTPAFSQTLANPSIRPYDSHIFTLQKSVFDQNGVYTHLQRHHKAHALREKTLKLSQSQSLASYQA</sequence>
<feature type="compositionally biased region" description="Low complexity" evidence="1">
    <location>
        <begin position="80"/>
        <end position="90"/>
    </location>
</feature>
<keyword evidence="3" id="KW-1185">Reference proteome</keyword>
<evidence type="ECO:0000313" key="3">
    <source>
        <dbReference type="Proteomes" id="UP001295684"/>
    </source>
</evidence>
<feature type="region of interest" description="Disordered" evidence="1">
    <location>
        <begin position="248"/>
        <end position="313"/>
    </location>
</feature>
<reference evidence="2" key="1">
    <citation type="submission" date="2023-07" db="EMBL/GenBank/DDBJ databases">
        <authorList>
            <consortium name="AG Swart"/>
            <person name="Singh M."/>
            <person name="Singh A."/>
            <person name="Seah K."/>
            <person name="Emmerich C."/>
        </authorList>
    </citation>
    <scope>NUCLEOTIDE SEQUENCE</scope>
    <source>
        <strain evidence="2">DP1</strain>
    </source>
</reference>
<feature type="compositionally biased region" description="Polar residues" evidence="1">
    <location>
        <begin position="91"/>
        <end position="107"/>
    </location>
</feature>
<dbReference type="Proteomes" id="UP001295684">
    <property type="component" value="Unassembled WGS sequence"/>
</dbReference>
<feature type="compositionally biased region" description="Basic residues" evidence="1">
    <location>
        <begin position="295"/>
        <end position="304"/>
    </location>
</feature>